<keyword evidence="3" id="KW-1185">Reference proteome</keyword>
<dbReference type="AlphaFoldDB" id="A0A1B3ZIM2"/>
<evidence type="ECO:0008006" key="4">
    <source>
        <dbReference type="Google" id="ProtNLM"/>
    </source>
</evidence>
<reference evidence="2 3" key="1">
    <citation type="submission" date="2016-01" db="EMBL/GenBank/DDBJ databases">
        <title>Complete genome and mega plasmid sequence of Sphingomonas panacis DCY99 elicits systemic resistance in rice to Xanthomonas oryzae.</title>
        <authorList>
            <person name="Kim Y.J."/>
            <person name="Yang D.C."/>
            <person name="Sing P."/>
        </authorList>
    </citation>
    <scope>NUCLEOTIDE SEQUENCE [LARGE SCALE GENOMIC DNA]</scope>
    <source>
        <strain evidence="2 3">DCY99</strain>
        <plasmid evidence="3">Plasmid</plasmid>
    </source>
</reference>
<feature type="transmembrane region" description="Helical" evidence="1">
    <location>
        <begin position="57"/>
        <end position="80"/>
    </location>
</feature>
<feature type="transmembrane region" description="Helical" evidence="1">
    <location>
        <begin position="87"/>
        <end position="105"/>
    </location>
</feature>
<dbReference type="KEGG" id="span:AWL63_24320"/>
<evidence type="ECO:0000313" key="3">
    <source>
        <dbReference type="Proteomes" id="UP000094256"/>
    </source>
</evidence>
<name>A0A1B3ZIM2_9SPHN</name>
<proteinExistence type="predicted"/>
<dbReference type="PANTHER" id="PTHR37314">
    <property type="entry name" value="SLR0142 PROTEIN"/>
    <property type="match status" value="1"/>
</dbReference>
<feature type="transmembrane region" description="Helical" evidence="1">
    <location>
        <begin position="190"/>
        <end position="209"/>
    </location>
</feature>
<protein>
    <recommendedName>
        <fullName evidence="4">DUF1275 domain-containing protein</fullName>
    </recommendedName>
</protein>
<dbReference type="Proteomes" id="UP000094256">
    <property type="component" value="Plasmid unnamed"/>
</dbReference>
<keyword evidence="1" id="KW-0812">Transmembrane</keyword>
<organism evidence="2 3">
    <name type="scientific">Sphingomonas panacis</name>
    <dbReference type="NCBI Taxonomy" id="1560345"/>
    <lineage>
        <taxon>Bacteria</taxon>
        <taxon>Pseudomonadati</taxon>
        <taxon>Pseudomonadota</taxon>
        <taxon>Alphaproteobacteria</taxon>
        <taxon>Sphingomonadales</taxon>
        <taxon>Sphingomonadaceae</taxon>
        <taxon>Sphingomonas</taxon>
    </lineage>
</organism>
<accession>A0A1B3ZIM2</accession>
<keyword evidence="1" id="KW-1133">Transmembrane helix</keyword>
<feature type="transmembrane region" description="Helical" evidence="1">
    <location>
        <begin position="162"/>
        <end position="183"/>
    </location>
</feature>
<gene>
    <name evidence="2" type="ORF">AWL63_24320</name>
</gene>
<dbReference type="OrthoDB" id="885342at2"/>
<sequence length="216" mass="22207">MTRYDRRVRLLAAGLSAIAGYVDAIGFLSLGGFFVSFMSGNSTRLGVGLANGSVSALIAAALIATFVTGVAIGSIVGRLVRARRRPAVLGLVALLLAIAASLDMASQTRPAIIAMGLAMGAENAVFERDGEIHISLTYMTGTLVKVGQRIASIPFGGGPWAWTPYFLLWLGLVTGAVAGALVYPSLGLAGLWIAAGAAGLFALVAVWMGPDRSDPT</sequence>
<evidence type="ECO:0000313" key="2">
    <source>
        <dbReference type="EMBL" id="AOH87277.1"/>
    </source>
</evidence>
<feature type="transmembrane region" description="Helical" evidence="1">
    <location>
        <begin position="12"/>
        <end position="37"/>
    </location>
</feature>
<keyword evidence="1" id="KW-0472">Membrane</keyword>
<dbReference type="Pfam" id="PF06912">
    <property type="entry name" value="DUF1275"/>
    <property type="match status" value="1"/>
</dbReference>
<evidence type="ECO:0000256" key="1">
    <source>
        <dbReference type="SAM" id="Phobius"/>
    </source>
</evidence>
<dbReference type="InterPro" id="IPR010699">
    <property type="entry name" value="DUF1275"/>
</dbReference>
<keyword evidence="2" id="KW-0614">Plasmid</keyword>
<dbReference type="PANTHER" id="PTHR37314:SF4">
    <property type="entry name" value="UPF0700 TRANSMEMBRANE PROTEIN YOAK"/>
    <property type="match status" value="1"/>
</dbReference>
<dbReference type="EMBL" id="CP014169">
    <property type="protein sequence ID" value="AOH87277.1"/>
    <property type="molecule type" value="Genomic_DNA"/>
</dbReference>
<geneLocation type="plasmid" evidence="3"/>